<feature type="compositionally biased region" description="Basic and acidic residues" evidence="1">
    <location>
        <begin position="15"/>
        <end position="24"/>
    </location>
</feature>
<keyword evidence="3" id="KW-1185">Reference proteome</keyword>
<proteinExistence type="predicted"/>
<evidence type="ECO:0000313" key="2">
    <source>
        <dbReference type="EMBL" id="KAJ8049975.1"/>
    </source>
</evidence>
<evidence type="ECO:0000313" key="3">
    <source>
        <dbReference type="Proteomes" id="UP001152320"/>
    </source>
</evidence>
<evidence type="ECO:0000256" key="1">
    <source>
        <dbReference type="SAM" id="MobiDB-lite"/>
    </source>
</evidence>
<dbReference type="OrthoDB" id="5376140at2759"/>
<protein>
    <submittedName>
        <fullName evidence="2">Uncharacterized protein</fullName>
    </submittedName>
</protein>
<dbReference type="PANTHER" id="PTHR33480:SF1">
    <property type="entry name" value="TYR RECOMBINASE DOMAIN-CONTAINING PROTEIN"/>
    <property type="match status" value="1"/>
</dbReference>
<name>A0A9Q1CS07_HOLLE</name>
<gene>
    <name evidence="2" type="ORF">HOLleu_02963</name>
</gene>
<feature type="region of interest" description="Disordered" evidence="1">
    <location>
        <begin position="1"/>
        <end position="31"/>
    </location>
</feature>
<organism evidence="2 3">
    <name type="scientific">Holothuria leucospilota</name>
    <name type="common">Black long sea cucumber</name>
    <name type="synonym">Mertensiothuria leucospilota</name>
    <dbReference type="NCBI Taxonomy" id="206669"/>
    <lineage>
        <taxon>Eukaryota</taxon>
        <taxon>Metazoa</taxon>
        <taxon>Echinodermata</taxon>
        <taxon>Eleutherozoa</taxon>
        <taxon>Echinozoa</taxon>
        <taxon>Holothuroidea</taxon>
        <taxon>Aspidochirotacea</taxon>
        <taxon>Aspidochirotida</taxon>
        <taxon>Holothuriidae</taxon>
        <taxon>Holothuria</taxon>
    </lineage>
</organism>
<accession>A0A9Q1CS07</accession>
<dbReference type="Proteomes" id="UP001152320">
    <property type="component" value="Chromosome 1"/>
</dbReference>
<sequence>MQDRTVGSGEEESKEDGIIEKDSENSDDSFEPFAMNDKNKYSYCLYCSKPQQKLPRHCARHHADDEALVAEAMAVPSENIKEKRDRIGYVISDLAVVVKSGYVKDQCRHRLAEVDDFLFLRQTEWHSKVTAAAYRQKQEVAWKAPKLLPLTEDCVLFNSYLKEREKAVKAEIASDGCLSVNTYKELASVTLAQVVVYNRRRPKEVEMVTVKEYTEQTSKKLQTHDEVLQSLSTPEKISLERMTLLMVRGKRGRGVPILLPENLKESTDMLARYNKGRTYLFSRTGDRSSTPLRAFHIIAELADATEPPSKTQENELEQLAHHMGHNIATNREYYRLPVETILLAKVSKLLCLAEEGRTHEFQGKSLSDVFVLRSPCL</sequence>
<dbReference type="EMBL" id="JAIZAY010000001">
    <property type="protein sequence ID" value="KAJ8049975.1"/>
    <property type="molecule type" value="Genomic_DNA"/>
</dbReference>
<dbReference type="PANTHER" id="PTHR33480">
    <property type="entry name" value="SET DOMAIN-CONTAINING PROTEIN-RELATED"/>
    <property type="match status" value="1"/>
</dbReference>
<reference evidence="2" key="1">
    <citation type="submission" date="2021-10" db="EMBL/GenBank/DDBJ databases">
        <title>Tropical sea cucumber genome reveals ecological adaptation and Cuvierian tubules defense mechanism.</title>
        <authorList>
            <person name="Chen T."/>
        </authorList>
    </citation>
    <scope>NUCLEOTIDE SEQUENCE</scope>
    <source>
        <strain evidence="2">Nanhai2018</strain>
        <tissue evidence="2">Muscle</tissue>
    </source>
</reference>
<dbReference type="AlphaFoldDB" id="A0A9Q1CS07"/>
<comment type="caution">
    <text evidence="2">The sequence shown here is derived from an EMBL/GenBank/DDBJ whole genome shotgun (WGS) entry which is preliminary data.</text>
</comment>